<keyword evidence="4" id="KW-1185">Reference proteome</keyword>
<keyword evidence="1" id="KW-1133">Transmembrane helix</keyword>
<keyword evidence="1" id="KW-0472">Membrane</keyword>
<evidence type="ECO:0000313" key="4">
    <source>
        <dbReference type="Proteomes" id="UP000829517"/>
    </source>
</evidence>
<dbReference type="RefSeq" id="WP_236957201.1">
    <property type="nucleotide sequence ID" value="NZ_JAETXX010000001.1"/>
</dbReference>
<proteinExistence type="predicted"/>
<protein>
    <submittedName>
        <fullName evidence="3">Energy transducer TonB</fullName>
    </submittedName>
</protein>
<dbReference type="Pfam" id="PF03544">
    <property type="entry name" value="TonB_C"/>
    <property type="match status" value="1"/>
</dbReference>
<organism evidence="3 4">
    <name type="scientific">Joostella atrarenae</name>
    <dbReference type="NCBI Taxonomy" id="679257"/>
    <lineage>
        <taxon>Bacteria</taxon>
        <taxon>Pseudomonadati</taxon>
        <taxon>Bacteroidota</taxon>
        <taxon>Flavobacteriia</taxon>
        <taxon>Flavobacteriales</taxon>
        <taxon>Flavobacteriaceae</taxon>
        <taxon>Joostella</taxon>
    </lineage>
</organism>
<dbReference type="SUPFAM" id="SSF74653">
    <property type="entry name" value="TolA/TonB C-terminal domain"/>
    <property type="match status" value="1"/>
</dbReference>
<dbReference type="Gene3D" id="3.30.1150.10">
    <property type="match status" value="1"/>
</dbReference>
<feature type="transmembrane region" description="Helical" evidence="1">
    <location>
        <begin position="31"/>
        <end position="49"/>
    </location>
</feature>
<keyword evidence="1" id="KW-0812">Transmembrane</keyword>
<evidence type="ECO:0000313" key="3">
    <source>
        <dbReference type="EMBL" id="MCF8713225.1"/>
    </source>
</evidence>
<name>A0ABS9IYF7_9FLAO</name>
<comment type="caution">
    <text evidence="3">The sequence shown here is derived from an EMBL/GenBank/DDBJ whole genome shotgun (WGS) entry which is preliminary data.</text>
</comment>
<feature type="domain" description="TonB C-terminal" evidence="2">
    <location>
        <begin position="199"/>
        <end position="258"/>
    </location>
</feature>
<gene>
    <name evidence="3" type="ORF">JM658_00145</name>
</gene>
<reference evidence="3 4" key="1">
    <citation type="submission" date="2021-01" db="EMBL/GenBank/DDBJ databases">
        <title>Genome sequencing of Joostella atrarenae M1-2 (= KCTC 23194).</title>
        <authorList>
            <person name="Zakaria M.R."/>
            <person name="Lam M.Q."/>
            <person name="Chong C.S."/>
        </authorList>
    </citation>
    <scope>NUCLEOTIDE SEQUENCE [LARGE SCALE GENOMIC DNA]</scope>
    <source>
        <strain evidence="3 4">M1-2</strain>
    </source>
</reference>
<accession>A0ABS9IYF7</accession>
<dbReference type="InterPro" id="IPR037682">
    <property type="entry name" value="TonB_C"/>
</dbReference>
<evidence type="ECO:0000256" key="1">
    <source>
        <dbReference type="SAM" id="Phobius"/>
    </source>
</evidence>
<dbReference type="Proteomes" id="UP000829517">
    <property type="component" value="Unassembled WGS sequence"/>
</dbReference>
<evidence type="ECO:0000259" key="2">
    <source>
        <dbReference type="Pfam" id="PF03544"/>
    </source>
</evidence>
<sequence length="260" mass="29194">MKVFKKTKSEQVRAEHDSIASKKDFRIKGGVLRFQLGLLLALAVCYFLIETGFAVPSPQESVASLVLNEDEVFVVPNYEIEKVKTVPKENNTPQKSKITEEISVVEDDAKLKAKDEFLNTTKDVMEVSVDDIVVPEPVEDVGPISVNNVEFVPVFPGCESLETNVERRECMSMEINEIVKRNFDASIASDYGLTGRLRIDVQFKIDKQGQVSDVKVRAPHKSLEKEAARVTRLIPQMKPGIQGNREVEVLFTKPIIFVVE</sequence>
<dbReference type="EMBL" id="JAETXX010000001">
    <property type="protein sequence ID" value="MCF8713225.1"/>
    <property type="molecule type" value="Genomic_DNA"/>
</dbReference>